<protein>
    <recommendedName>
        <fullName evidence="11">tRNA-2-methylthio-N(6)-dimethylallyladenosine synthase</fullName>
        <ecNumber evidence="9">2.8.4.3</ecNumber>
    </recommendedName>
    <alternativeName>
        <fullName evidence="13">(Dimethylallyl)adenosine tRNA methylthiotransferase MiaB</fullName>
    </alternativeName>
    <alternativeName>
        <fullName evidence="12">tRNA-i(6)A37 methylthiotransferase</fullName>
    </alternativeName>
</protein>
<dbReference type="SFLD" id="SFLDS00029">
    <property type="entry name" value="Radical_SAM"/>
    <property type="match status" value="1"/>
</dbReference>
<evidence type="ECO:0000256" key="6">
    <source>
        <dbReference type="ARBA" id="ARBA00022723"/>
    </source>
</evidence>
<dbReference type="GO" id="GO:0005829">
    <property type="term" value="C:cytosol"/>
    <property type="evidence" value="ECO:0007669"/>
    <property type="project" value="TreeGrafter"/>
</dbReference>
<dbReference type="FunFam" id="3.80.30.20:FF:000001">
    <property type="entry name" value="tRNA-2-methylthio-N(6)-dimethylallyladenosine synthase 2"/>
    <property type="match status" value="1"/>
</dbReference>
<dbReference type="InterPro" id="IPR007197">
    <property type="entry name" value="rSAM"/>
</dbReference>
<feature type="domain" description="Radical SAM core" evidence="16">
    <location>
        <begin position="131"/>
        <end position="362"/>
    </location>
</feature>
<dbReference type="PROSITE" id="PS01278">
    <property type="entry name" value="MTTASE_RADICAL"/>
    <property type="match status" value="1"/>
</dbReference>
<feature type="domain" description="TRAM" evidence="14">
    <location>
        <begin position="365"/>
        <end position="432"/>
    </location>
</feature>
<dbReference type="CDD" id="cd01335">
    <property type="entry name" value="Radical_SAM"/>
    <property type="match status" value="1"/>
</dbReference>
<dbReference type="Pfam" id="PF00919">
    <property type="entry name" value="UPF0004"/>
    <property type="match status" value="1"/>
</dbReference>
<reference evidence="17 19" key="1">
    <citation type="submission" date="2020-06" db="EMBL/GenBank/DDBJ databases">
        <title>Anoxygenic phototrophic Chloroflexota member uses a Type I reaction center.</title>
        <authorList>
            <person name="Tsuji J.M."/>
            <person name="Shaw N.A."/>
            <person name="Nagashima S."/>
            <person name="Venkiteswaran J."/>
            <person name="Schiff S.L."/>
            <person name="Hanada S."/>
            <person name="Tank M."/>
            <person name="Neufeld J.D."/>
        </authorList>
    </citation>
    <scope>NUCLEOTIDE SEQUENCE [LARGE SCALE GENOMIC DNA]</scope>
    <source>
        <strain evidence="17">L227-S17</strain>
    </source>
</reference>
<dbReference type="AlphaFoldDB" id="A0A8T7M1Z3"/>
<evidence type="ECO:0000313" key="17">
    <source>
        <dbReference type="EMBL" id="NWJ45841.1"/>
    </source>
</evidence>
<evidence type="ECO:0000313" key="20">
    <source>
        <dbReference type="Proteomes" id="UP001431572"/>
    </source>
</evidence>
<dbReference type="Gene3D" id="3.80.30.20">
    <property type="entry name" value="tm_1862 like domain"/>
    <property type="match status" value="1"/>
</dbReference>
<dbReference type="PROSITE" id="PS50926">
    <property type="entry name" value="TRAM"/>
    <property type="match status" value="1"/>
</dbReference>
<dbReference type="PANTHER" id="PTHR43020">
    <property type="entry name" value="CDK5 REGULATORY SUBUNIT-ASSOCIATED PROTEIN 1"/>
    <property type="match status" value="1"/>
</dbReference>
<dbReference type="InterPro" id="IPR006463">
    <property type="entry name" value="MiaB_methiolase"/>
</dbReference>
<dbReference type="PROSITE" id="PS51449">
    <property type="entry name" value="MTTASE_N"/>
    <property type="match status" value="1"/>
</dbReference>
<keyword evidence="8" id="KW-0411">Iron-sulfur</keyword>
<dbReference type="SFLD" id="SFLDF00273">
    <property type="entry name" value="(dimethylallyl)adenosine_tRNA"/>
    <property type="match status" value="1"/>
</dbReference>
<keyword evidence="3" id="KW-0004">4Fe-4S</keyword>
<dbReference type="Proteomes" id="UP000521676">
    <property type="component" value="Unassembled WGS sequence"/>
</dbReference>
<dbReference type="InterPro" id="IPR023404">
    <property type="entry name" value="rSAM_horseshoe"/>
</dbReference>
<name>A0A8T7M1Z3_9CHLR</name>
<dbReference type="InterPro" id="IPR013848">
    <property type="entry name" value="Methylthiotransferase_N"/>
</dbReference>
<evidence type="ECO:0000256" key="8">
    <source>
        <dbReference type="ARBA" id="ARBA00023014"/>
    </source>
</evidence>
<dbReference type="InterPro" id="IPR006638">
    <property type="entry name" value="Elp3/MiaA/NifB-like_rSAM"/>
</dbReference>
<evidence type="ECO:0000256" key="3">
    <source>
        <dbReference type="ARBA" id="ARBA00022485"/>
    </source>
</evidence>
<dbReference type="NCBIfam" id="TIGR01574">
    <property type="entry name" value="miaB-methiolase"/>
    <property type="match status" value="1"/>
</dbReference>
<dbReference type="InterPro" id="IPR020612">
    <property type="entry name" value="Methylthiotransferase_CS"/>
</dbReference>
<evidence type="ECO:0000256" key="10">
    <source>
        <dbReference type="ARBA" id="ARBA00051425"/>
    </source>
</evidence>
<comment type="function">
    <text evidence="2">Catalyzes the methylthiolation of N6-(dimethylallyl)adenosine (i(6)A), leading to the formation of 2-methylthio-N6-(dimethylallyl)adenosine (ms(2)i(6)A) at position 37 in tRNAs that read codons beginning with uridine.</text>
</comment>
<feature type="domain" description="MTTase N-terminal" evidence="15">
    <location>
        <begin position="2"/>
        <end position="121"/>
    </location>
</feature>
<accession>A0A8T7M1Z3</accession>
<sequence>MKQYHIHTIGCQMNVADSIRIGSALEQTGYTFTDELGEADVVVVNTCSVRQRAEDSAAGKLGQLVSFKRQNRNLLIAMTGCMVPREEAGKAALYKRFPVIDLLFDTLDPQRLVELLPDRIEQPQAGASIKNKIGVTAFVSVIYGCNYTCSYCIVPLRRGQEQSRPVEEIVEEIKGYVRRGVREVTLLGQTVDAYGHDLPTRPDLADLLQAVNEIEGLWRIRFLTSHPKMMSYKMIKAVADLPKVCEYFSLPIQHGDDQILKAMKRPYTVAFYEKLADTIRKTVPNLSISTDIIVGFPGETEQQFLDTYQLLERMKFNEVHVAAYSPRPGTVSAEQMEDNVPIEVKRERLQAVEQIQEKIALEYSRALVGTTQEILVERMEKGRWHGRTRNNKPVFFDNPSLPEYEGFDWHGKLVDVVIEKAGAWSLVGHVAGTPTIIEQTQVETEVCEVEPVAGKRLIPLTMARN</sequence>
<dbReference type="Pfam" id="PF04055">
    <property type="entry name" value="Radical_SAM"/>
    <property type="match status" value="1"/>
</dbReference>
<evidence type="ECO:0000256" key="7">
    <source>
        <dbReference type="ARBA" id="ARBA00023004"/>
    </source>
</evidence>
<dbReference type="SMART" id="SM00729">
    <property type="entry name" value="Elp3"/>
    <property type="match status" value="1"/>
</dbReference>
<evidence type="ECO:0000259" key="16">
    <source>
        <dbReference type="PROSITE" id="PS51918"/>
    </source>
</evidence>
<dbReference type="GO" id="GO:0051539">
    <property type="term" value="F:4 iron, 4 sulfur cluster binding"/>
    <property type="evidence" value="ECO:0007669"/>
    <property type="project" value="UniProtKB-KW"/>
</dbReference>
<keyword evidence="20" id="KW-1185">Reference proteome</keyword>
<dbReference type="FunFam" id="3.40.50.12160:FF:000003">
    <property type="entry name" value="CDK5 regulatory subunit-associated protein 1"/>
    <property type="match status" value="1"/>
</dbReference>
<comment type="catalytic activity">
    <reaction evidence="10">
        <text>N(6)-dimethylallyladenosine(37) in tRNA + (sulfur carrier)-SH + AH2 + 2 S-adenosyl-L-methionine = 2-methylsulfanyl-N(6)-dimethylallyladenosine(37) in tRNA + (sulfur carrier)-H + 5'-deoxyadenosine + L-methionine + A + S-adenosyl-L-homocysteine + 2 H(+)</text>
        <dbReference type="Rhea" id="RHEA:37067"/>
        <dbReference type="Rhea" id="RHEA-COMP:10375"/>
        <dbReference type="Rhea" id="RHEA-COMP:10376"/>
        <dbReference type="Rhea" id="RHEA-COMP:14737"/>
        <dbReference type="Rhea" id="RHEA-COMP:14739"/>
        <dbReference type="ChEBI" id="CHEBI:13193"/>
        <dbReference type="ChEBI" id="CHEBI:15378"/>
        <dbReference type="ChEBI" id="CHEBI:17319"/>
        <dbReference type="ChEBI" id="CHEBI:17499"/>
        <dbReference type="ChEBI" id="CHEBI:29917"/>
        <dbReference type="ChEBI" id="CHEBI:57844"/>
        <dbReference type="ChEBI" id="CHEBI:57856"/>
        <dbReference type="ChEBI" id="CHEBI:59789"/>
        <dbReference type="ChEBI" id="CHEBI:64428"/>
        <dbReference type="ChEBI" id="CHEBI:74415"/>
        <dbReference type="ChEBI" id="CHEBI:74417"/>
        <dbReference type="EC" id="2.8.4.3"/>
    </reaction>
</comment>
<dbReference type="SUPFAM" id="SSF102114">
    <property type="entry name" value="Radical SAM enzymes"/>
    <property type="match status" value="1"/>
</dbReference>
<dbReference type="EC" id="2.8.4.3" evidence="9"/>
<organism evidence="17 19">
    <name type="scientific">Candidatus Chlorohelix allophototropha</name>
    <dbReference type="NCBI Taxonomy" id="3003348"/>
    <lineage>
        <taxon>Bacteria</taxon>
        <taxon>Bacillati</taxon>
        <taxon>Chloroflexota</taxon>
        <taxon>Chloroflexia</taxon>
        <taxon>Candidatus Chloroheliales</taxon>
        <taxon>Candidatus Chloroheliaceae</taxon>
        <taxon>Candidatus Chlorohelix</taxon>
    </lineage>
</organism>
<dbReference type="SFLD" id="SFLDG01082">
    <property type="entry name" value="B12-binding_domain_containing"/>
    <property type="match status" value="1"/>
</dbReference>
<gene>
    <name evidence="17" type="primary">miaB</name>
    <name evidence="17" type="ORF">HXX08_08185</name>
    <name evidence="18" type="ORF">OZ401_000981</name>
</gene>
<keyword evidence="4 17" id="KW-0808">Transferase</keyword>
<reference evidence="18" key="2">
    <citation type="journal article" date="2024" name="Nature">
        <title>Anoxygenic phototroph of the Chloroflexota uses a type I reaction centre.</title>
        <authorList>
            <person name="Tsuji J.M."/>
            <person name="Shaw N.A."/>
            <person name="Nagashima S."/>
            <person name="Venkiteswaran J.J."/>
            <person name="Schiff S.L."/>
            <person name="Watanabe T."/>
            <person name="Fukui M."/>
            <person name="Hanada S."/>
            <person name="Tank M."/>
            <person name="Neufeld J.D."/>
        </authorList>
    </citation>
    <scope>NUCLEOTIDE SEQUENCE</scope>
    <source>
        <strain evidence="18">L227-S17</strain>
    </source>
</reference>
<evidence type="ECO:0000256" key="1">
    <source>
        <dbReference type="ARBA" id="ARBA00001966"/>
    </source>
</evidence>
<dbReference type="InterPro" id="IPR058240">
    <property type="entry name" value="rSAM_sf"/>
</dbReference>
<dbReference type="Gene3D" id="3.40.50.12160">
    <property type="entry name" value="Methylthiotransferase, N-terminal domain"/>
    <property type="match status" value="1"/>
</dbReference>
<dbReference type="Proteomes" id="UP001431572">
    <property type="component" value="Chromosome 1"/>
</dbReference>
<dbReference type="GO" id="GO:0035597">
    <property type="term" value="F:tRNA-2-methylthio-N(6)-dimethylallyladenosine(37) synthase activity"/>
    <property type="evidence" value="ECO:0007669"/>
    <property type="project" value="UniProtKB-EC"/>
</dbReference>
<evidence type="ECO:0000256" key="5">
    <source>
        <dbReference type="ARBA" id="ARBA00022691"/>
    </source>
</evidence>
<evidence type="ECO:0000256" key="13">
    <source>
        <dbReference type="ARBA" id="ARBA00081141"/>
    </source>
</evidence>
<dbReference type="Pfam" id="PF01938">
    <property type="entry name" value="TRAM"/>
    <property type="match status" value="1"/>
</dbReference>
<dbReference type="InterPro" id="IPR038135">
    <property type="entry name" value="Methylthiotransferase_N_sf"/>
</dbReference>
<dbReference type="EMBL" id="CP128399">
    <property type="protein sequence ID" value="WJW67706.1"/>
    <property type="molecule type" value="Genomic_DNA"/>
</dbReference>
<dbReference type="PANTHER" id="PTHR43020:SF2">
    <property type="entry name" value="MITOCHONDRIAL TRNA METHYLTHIOTRANSFERASE CDK5RAP1"/>
    <property type="match status" value="1"/>
</dbReference>
<evidence type="ECO:0000256" key="4">
    <source>
        <dbReference type="ARBA" id="ARBA00022679"/>
    </source>
</evidence>
<dbReference type="InterPro" id="IPR005839">
    <property type="entry name" value="Methylthiotransferase"/>
</dbReference>
<dbReference type="InterPro" id="IPR002792">
    <property type="entry name" value="TRAM_dom"/>
</dbReference>
<dbReference type="NCBIfam" id="TIGR00089">
    <property type="entry name" value="MiaB/RimO family radical SAM methylthiotransferase"/>
    <property type="match status" value="1"/>
</dbReference>
<keyword evidence="7" id="KW-0408">Iron</keyword>
<evidence type="ECO:0000313" key="19">
    <source>
        <dbReference type="Proteomes" id="UP000521676"/>
    </source>
</evidence>
<evidence type="ECO:0000259" key="15">
    <source>
        <dbReference type="PROSITE" id="PS51449"/>
    </source>
</evidence>
<evidence type="ECO:0000256" key="12">
    <source>
        <dbReference type="ARBA" id="ARBA00080698"/>
    </source>
</evidence>
<dbReference type="RefSeq" id="WP_341469596.1">
    <property type="nucleotide sequence ID" value="NZ_CP128399.1"/>
</dbReference>
<proteinExistence type="predicted"/>
<keyword evidence="6" id="KW-0479">Metal-binding</keyword>
<evidence type="ECO:0000256" key="11">
    <source>
        <dbReference type="ARBA" id="ARBA00068570"/>
    </source>
</evidence>
<evidence type="ECO:0000313" key="18">
    <source>
        <dbReference type="EMBL" id="WJW67706.1"/>
    </source>
</evidence>
<keyword evidence="5" id="KW-0949">S-adenosyl-L-methionine</keyword>
<dbReference type="SFLD" id="SFLDG01061">
    <property type="entry name" value="methylthiotransferase"/>
    <property type="match status" value="1"/>
</dbReference>
<comment type="cofactor">
    <cofactor evidence="1">
        <name>[4Fe-4S] cluster</name>
        <dbReference type="ChEBI" id="CHEBI:49883"/>
    </cofactor>
</comment>
<evidence type="ECO:0000259" key="14">
    <source>
        <dbReference type="PROSITE" id="PS50926"/>
    </source>
</evidence>
<dbReference type="EMBL" id="JACATZ010000001">
    <property type="protein sequence ID" value="NWJ45841.1"/>
    <property type="molecule type" value="Genomic_DNA"/>
</dbReference>
<dbReference type="PROSITE" id="PS51918">
    <property type="entry name" value="RADICAL_SAM"/>
    <property type="match status" value="1"/>
</dbReference>
<evidence type="ECO:0000256" key="9">
    <source>
        <dbReference type="ARBA" id="ARBA00033765"/>
    </source>
</evidence>
<evidence type="ECO:0000256" key="2">
    <source>
        <dbReference type="ARBA" id="ARBA00003234"/>
    </source>
</evidence>
<dbReference type="GO" id="GO:0046872">
    <property type="term" value="F:metal ion binding"/>
    <property type="evidence" value="ECO:0007669"/>
    <property type="project" value="UniProtKB-KW"/>
</dbReference>